<dbReference type="Proteomes" id="UP000327011">
    <property type="component" value="Unassembled WGS sequence"/>
</dbReference>
<protein>
    <submittedName>
        <fullName evidence="1">Uncharacterized protein</fullName>
    </submittedName>
</protein>
<reference evidence="1 2" key="1">
    <citation type="submission" date="2019-09" db="EMBL/GenBank/DDBJ databases">
        <title>Screening of Novel Bioactive Compounds from Soil-Associated.</title>
        <authorList>
            <person name="Gong X."/>
        </authorList>
    </citation>
    <scope>NUCLEOTIDE SEQUENCE [LARGE SCALE GENOMIC DNA]</scope>
    <source>
        <strain evidence="1 2">Gxj-6</strain>
    </source>
</reference>
<gene>
    <name evidence="1" type="ORF">F5972_08530</name>
</gene>
<keyword evidence="2" id="KW-1185">Reference proteome</keyword>
<organism evidence="1 2">
    <name type="scientific">Microbispora cellulosiformans</name>
    <dbReference type="NCBI Taxonomy" id="2614688"/>
    <lineage>
        <taxon>Bacteria</taxon>
        <taxon>Bacillati</taxon>
        <taxon>Actinomycetota</taxon>
        <taxon>Actinomycetes</taxon>
        <taxon>Streptosporangiales</taxon>
        <taxon>Streptosporangiaceae</taxon>
        <taxon>Microbispora</taxon>
    </lineage>
</organism>
<accession>A0A5J5K7B6</accession>
<name>A0A5J5K7B6_9ACTN</name>
<dbReference type="RefSeq" id="WP_150932877.1">
    <property type="nucleotide sequence ID" value="NZ_VYTZ01000003.1"/>
</dbReference>
<proteinExistence type="predicted"/>
<evidence type="ECO:0000313" key="2">
    <source>
        <dbReference type="Proteomes" id="UP000327011"/>
    </source>
</evidence>
<sequence length="95" mass="10215">MSMPNLRGWEYPRTPPVEPIAYNLPGGRVLCAPGCMSHQEAQDLADAGREAGEVHPWTVDLWPGDPDLVCSGCGRPLVKAPACTPDDDEDDEAEA</sequence>
<dbReference type="EMBL" id="VYTZ01000003">
    <property type="protein sequence ID" value="KAA9379688.1"/>
    <property type="molecule type" value="Genomic_DNA"/>
</dbReference>
<evidence type="ECO:0000313" key="1">
    <source>
        <dbReference type="EMBL" id="KAA9379688.1"/>
    </source>
</evidence>
<dbReference type="AlphaFoldDB" id="A0A5J5K7B6"/>
<comment type="caution">
    <text evidence="1">The sequence shown here is derived from an EMBL/GenBank/DDBJ whole genome shotgun (WGS) entry which is preliminary data.</text>
</comment>